<keyword evidence="5 9" id="KW-0769">Symport</keyword>
<name>A0AAV5SSL6_9BILA</name>
<evidence type="ECO:0000256" key="9">
    <source>
        <dbReference type="RuleBase" id="RU361216"/>
    </source>
</evidence>
<proteinExistence type="inferred from homology"/>
<evidence type="ECO:0000256" key="5">
    <source>
        <dbReference type="ARBA" id="ARBA00022847"/>
    </source>
</evidence>
<keyword evidence="11" id="KW-1185">Reference proteome</keyword>
<comment type="caution">
    <text evidence="10">The sequence shown here is derived from an EMBL/GenBank/DDBJ whole genome shotgun (WGS) entry which is preliminary data.</text>
</comment>
<evidence type="ECO:0000256" key="3">
    <source>
        <dbReference type="ARBA" id="ARBA00022448"/>
    </source>
</evidence>
<sequence length="92" mass="10014">FVILTRKNPFPIYRTMMQPAVIAFGTASSGAALPTSIYCLEESEIDTRIANFVPPLGNTINVDGNALYEAVAVIFIAQLNNIHLSFAQIITI</sequence>
<dbReference type="PRINTS" id="PR00173">
    <property type="entry name" value="EDTRNSPORT"/>
</dbReference>
<protein>
    <recommendedName>
        <fullName evidence="9">Amino acid transporter</fullName>
    </recommendedName>
</protein>
<dbReference type="PROSITE" id="PS00714">
    <property type="entry name" value="NA_DICARBOXYL_SYMP_2"/>
    <property type="match status" value="1"/>
</dbReference>
<gene>
    <name evidence="10" type="ORF">PENTCL1PPCAC_7952</name>
</gene>
<comment type="subcellular location">
    <subcellularLocation>
        <location evidence="1 9">Membrane</location>
        <topology evidence="1 9">Multi-pass membrane protein</topology>
    </subcellularLocation>
</comment>
<dbReference type="GO" id="GO:0005886">
    <property type="term" value="C:plasma membrane"/>
    <property type="evidence" value="ECO:0007669"/>
    <property type="project" value="TreeGrafter"/>
</dbReference>
<feature type="non-terminal residue" evidence="10">
    <location>
        <position position="92"/>
    </location>
</feature>
<dbReference type="PANTHER" id="PTHR11958:SF99">
    <property type="entry name" value="SODIUM-DEPENDENT EXCITATORY AMINO ACID TRANSPORTER GLT-6-RELATED"/>
    <property type="match status" value="1"/>
</dbReference>
<keyword evidence="8" id="KW-0325">Glycoprotein</keyword>
<keyword evidence="3 9" id="KW-0813">Transport</keyword>
<dbReference type="AlphaFoldDB" id="A0AAV5SSL6"/>
<evidence type="ECO:0000256" key="1">
    <source>
        <dbReference type="ARBA" id="ARBA00004141"/>
    </source>
</evidence>
<keyword evidence="7" id="KW-0472">Membrane</keyword>
<comment type="similarity">
    <text evidence="2 9">Belongs to the dicarboxylate/amino acid:cation symporter (DAACS) (TC 2.A.23) family.</text>
</comment>
<dbReference type="InterPro" id="IPR001991">
    <property type="entry name" value="Na-dicarboxylate_symporter"/>
</dbReference>
<dbReference type="SUPFAM" id="SSF118215">
    <property type="entry name" value="Proton glutamate symport protein"/>
    <property type="match status" value="1"/>
</dbReference>
<dbReference type="GO" id="GO:0015175">
    <property type="term" value="F:neutral L-amino acid transmembrane transporter activity"/>
    <property type="evidence" value="ECO:0007669"/>
    <property type="project" value="TreeGrafter"/>
</dbReference>
<dbReference type="PANTHER" id="PTHR11958">
    <property type="entry name" value="SODIUM/DICARBOXYLATE SYMPORTER-RELATED"/>
    <property type="match status" value="1"/>
</dbReference>
<evidence type="ECO:0000256" key="2">
    <source>
        <dbReference type="ARBA" id="ARBA00006148"/>
    </source>
</evidence>
<evidence type="ECO:0000256" key="8">
    <source>
        <dbReference type="ARBA" id="ARBA00023180"/>
    </source>
</evidence>
<dbReference type="GO" id="GO:0015501">
    <property type="term" value="F:glutamate:sodium symporter activity"/>
    <property type="evidence" value="ECO:0007669"/>
    <property type="project" value="TreeGrafter"/>
</dbReference>
<keyword evidence="4" id="KW-0812">Transmembrane</keyword>
<evidence type="ECO:0000313" key="11">
    <source>
        <dbReference type="Proteomes" id="UP001432027"/>
    </source>
</evidence>
<evidence type="ECO:0000256" key="4">
    <source>
        <dbReference type="ARBA" id="ARBA00022692"/>
    </source>
</evidence>
<dbReference type="Proteomes" id="UP001432027">
    <property type="component" value="Unassembled WGS sequence"/>
</dbReference>
<dbReference type="Pfam" id="PF00375">
    <property type="entry name" value="SDF"/>
    <property type="match status" value="1"/>
</dbReference>
<dbReference type="Gene3D" id="1.10.3860.10">
    <property type="entry name" value="Sodium:dicarboxylate symporter"/>
    <property type="match status" value="1"/>
</dbReference>
<feature type="non-terminal residue" evidence="10">
    <location>
        <position position="1"/>
    </location>
</feature>
<evidence type="ECO:0000313" key="10">
    <source>
        <dbReference type="EMBL" id="GMS85777.1"/>
    </source>
</evidence>
<dbReference type="GO" id="GO:0005313">
    <property type="term" value="F:L-glutamate transmembrane transporter activity"/>
    <property type="evidence" value="ECO:0007669"/>
    <property type="project" value="TreeGrafter"/>
</dbReference>
<dbReference type="InterPro" id="IPR018107">
    <property type="entry name" value="Na-dicarboxylate_symporter_CS"/>
</dbReference>
<accession>A0AAV5SSL6</accession>
<dbReference type="InterPro" id="IPR050746">
    <property type="entry name" value="DAACS"/>
</dbReference>
<keyword evidence="6" id="KW-1133">Transmembrane helix</keyword>
<organism evidence="10 11">
    <name type="scientific">Pristionchus entomophagus</name>
    <dbReference type="NCBI Taxonomy" id="358040"/>
    <lineage>
        <taxon>Eukaryota</taxon>
        <taxon>Metazoa</taxon>
        <taxon>Ecdysozoa</taxon>
        <taxon>Nematoda</taxon>
        <taxon>Chromadorea</taxon>
        <taxon>Rhabditida</taxon>
        <taxon>Rhabditina</taxon>
        <taxon>Diplogasteromorpha</taxon>
        <taxon>Diplogasteroidea</taxon>
        <taxon>Neodiplogasteridae</taxon>
        <taxon>Pristionchus</taxon>
    </lineage>
</organism>
<evidence type="ECO:0000256" key="7">
    <source>
        <dbReference type="ARBA" id="ARBA00023136"/>
    </source>
</evidence>
<reference evidence="10" key="1">
    <citation type="submission" date="2023-10" db="EMBL/GenBank/DDBJ databases">
        <title>Genome assembly of Pristionchus species.</title>
        <authorList>
            <person name="Yoshida K."/>
            <person name="Sommer R.J."/>
        </authorList>
    </citation>
    <scope>NUCLEOTIDE SEQUENCE</scope>
    <source>
        <strain evidence="10">RS0144</strain>
    </source>
</reference>
<dbReference type="EMBL" id="BTSX01000002">
    <property type="protein sequence ID" value="GMS85777.1"/>
    <property type="molecule type" value="Genomic_DNA"/>
</dbReference>
<dbReference type="InterPro" id="IPR036458">
    <property type="entry name" value="Na:dicarbo_symporter_sf"/>
</dbReference>
<evidence type="ECO:0000256" key="6">
    <source>
        <dbReference type="ARBA" id="ARBA00022989"/>
    </source>
</evidence>